<dbReference type="InterPro" id="IPR032379">
    <property type="entry name" value="DUF4874"/>
</dbReference>
<evidence type="ECO:0000259" key="2">
    <source>
        <dbReference type="Pfam" id="PF00652"/>
    </source>
</evidence>
<sequence>MHSMRPCPLPRTRSVVKLSAPLGAVLLAALPATATAVPVVSNSLNACLEAKVDTWDIRLAACNAGALQDFVLTPVSSGSSIVTIRNAQANLCVAATGTSNGAFVELGTCQPTQARQRFQTVALAGGTTSQLKLAAHNLCLTAPAQVGQVGFSVTTCSTSSTSQAWRFTTTAPAPTPGPAPGPAPVETSFTASTAEIANPERGMYVWAADNLLQWTQANADSQFQQGYRVVYAPVRLDAYANTTLPASVLTQLTNSFTIARRAGLKLVPRFLYNYPENETEYQNVKDAPLARVLGHIDQLKPVLTANTDVIAFLQAGFIGAWGEWHTSSNNLTDTGPRTQIRDALLAALPADRFLQLRYPAYLMAWAPSVPGWRDGSAASRIGAHNDCFLASATDVGTYSENASERTNERNYIASLSRVAPFGGETCNPADEENPTPRTSCTDILNEGRQFNLTYLNDSYYRDIFHVRWEQQGCMAEVKRSMGYRFEYTTLRHSDAVTAGQSGTLLLTVHNRGWARAFNPRAVQLLLKHKTSGAVVRLALPTADPRTWLPNTTTTVSAGFTVPSGTPTGAYDVLLALPDGAASLAGDVRYSVRPANADNSAKAQAWDATLGAFRAGTTLTVR</sequence>
<evidence type="ECO:0000313" key="5">
    <source>
        <dbReference type="EMBL" id="MDR7333762.1"/>
    </source>
</evidence>
<dbReference type="CDD" id="cd00161">
    <property type="entry name" value="beta-trefoil_Ricin-like"/>
    <property type="match status" value="1"/>
</dbReference>
<evidence type="ECO:0000313" key="6">
    <source>
        <dbReference type="Proteomes" id="UP001180825"/>
    </source>
</evidence>
<evidence type="ECO:0000256" key="1">
    <source>
        <dbReference type="SAM" id="SignalP"/>
    </source>
</evidence>
<dbReference type="SUPFAM" id="SSF50370">
    <property type="entry name" value="Ricin B-like lectins"/>
    <property type="match status" value="1"/>
</dbReference>
<proteinExistence type="predicted"/>
<feature type="domain" description="Ricin B lectin" evidence="2">
    <location>
        <begin position="82"/>
        <end position="169"/>
    </location>
</feature>
<dbReference type="InterPro" id="IPR000772">
    <property type="entry name" value="Ricin_B_lectin"/>
</dbReference>
<dbReference type="PROSITE" id="PS50231">
    <property type="entry name" value="RICIN_B_LECTIN"/>
    <property type="match status" value="1"/>
</dbReference>
<dbReference type="RefSeq" id="WP_310329770.1">
    <property type="nucleotide sequence ID" value="NZ_JAVDXV010000005.1"/>
</dbReference>
<feature type="signal peptide" evidence="1">
    <location>
        <begin position="1"/>
        <end position="36"/>
    </location>
</feature>
<feature type="domain" description="DUF4832" evidence="3">
    <location>
        <begin position="380"/>
        <end position="595"/>
    </location>
</feature>
<keyword evidence="1" id="KW-0732">Signal</keyword>
<evidence type="ECO:0000259" key="4">
    <source>
        <dbReference type="Pfam" id="PF16173"/>
    </source>
</evidence>
<accession>A0ABU2AB97</accession>
<feature type="domain" description="DUF4874" evidence="4">
    <location>
        <begin position="198"/>
        <end position="361"/>
    </location>
</feature>
<protein>
    <recommendedName>
        <fullName evidence="7">DUF4832 domain-containing protein</fullName>
    </recommendedName>
</protein>
<dbReference type="InterPro" id="IPR035992">
    <property type="entry name" value="Ricin_B-like_lectins"/>
</dbReference>
<feature type="chain" id="PRO_5045685395" description="DUF4832 domain-containing protein" evidence="1">
    <location>
        <begin position="37"/>
        <end position="621"/>
    </location>
</feature>
<dbReference type="Gene3D" id="2.80.10.50">
    <property type="match status" value="1"/>
</dbReference>
<gene>
    <name evidence="5" type="ORF">J2X21_002904</name>
</gene>
<keyword evidence="6" id="KW-1185">Reference proteome</keyword>
<dbReference type="Pfam" id="PF16173">
    <property type="entry name" value="DUF4874"/>
    <property type="match status" value="1"/>
</dbReference>
<dbReference type="InterPro" id="IPR032267">
    <property type="entry name" value="DUF4832"/>
</dbReference>
<organism evidence="5 6">
    <name type="scientific">Roseateles asaccharophilus</name>
    <dbReference type="NCBI Taxonomy" id="582607"/>
    <lineage>
        <taxon>Bacteria</taxon>
        <taxon>Pseudomonadati</taxon>
        <taxon>Pseudomonadota</taxon>
        <taxon>Betaproteobacteria</taxon>
        <taxon>Burkholderiales</taxon>
        <taxon>Sphaerotilaceae</taxon>
        <taxon>Roseateles</taxon>
    </lineage>
</organism>
<name>A0ABU2AB97_9BURK</name>
<evidence type="ECO:0008006" key="7">
    <source>
        <dbReference type="Google" id="ProtNLM"/>
    </source>
</evidence>
<dbReference type="Proteomes" id="UP001180825">
    <property type="component" value="Unassembled WGS sequence"/>
</dbReference>
<evidence type="ECO:0000259" key="3">
    <source>
        <dbReference type="Pfam" id="PF16116"/>
    </source>
</evidence>
<reference evidence="5 6" key="1">
    <citation type="submission" date="2023-07" db="EMBL/GenBank/DDBJ databases">
        <title>Sorghum-associated microbial communities from plants grown in Nebraska, USA.</title>
        <authorList>
            <person name="Schachtman D."/>
        </authorList>
    </citation>
    <scope>NUCLEOTIDE SEQUENCE [LARGE SCALE GENOMIC DNA]</scope>
    <source>
        <strain evidence="5 6">BE316</strain>
    </source>
</reference>
<dbReference type="Pfam" id="PF16116">
    <property type="entry name" value="DUF4832"/>
    <property type="match status" value="1"/>
</dbReference>
<dbReference type="Pfam" id="PF00652">
    <property type="entry name" value="Ricin_B_lectin"/>
    <property type="match status" value="1"/>
</dbReference>
<comment type="caution">
    <text evidence="5">The sequence shown here is derived from an EMBL/GenBank/DDBJ whole genome shotgun (WGS) entry which is preliminary data.</text>
</comment>
<dbReference type="EMBL" id="JAVDXV010000005">
    <property type="protein sequence ID" value="MDR7333762.1"/>
    <property type="molecule type" value="Genomic_DNA"/>
</dbReference>